<sequence length="131" mass="14502">MAVEFNHTIVKCSDKQASARFLADILGLGEPGSFGPFAVVELGNGASLDFADDHGKAQPQHYAFLVSEDEFDQIHARIVERGLTYWADPFHRRESEINTNDGGRGLYWDDPDGHNLEILTVPYGGWPAAKQ</sequence>
<dbReference type="InterPro" id="IPR037523">
    <property type="entry name" value="VOC_core"/>
</dbReference>
<dbReference type="PROSITE" id="PS51819">
    <property type="entry name" value="VOC"/>
    <property type="match status" value="1"/>
</dbReference>
<name>A0AAU7T4I6_9ACTN</name>
<evidence type="ECO:0000259" key="1">
    <source>
        <dbReference type="PROSITE" id="PS51819"/>
    </source>
</evidence>
<evidence type="ECO:0000313" key="2">
    <source>
        <dbReference type="EMBL" id="XBV21735.1"/>
    </source>
</evidence>
<dbReference type="InterPro" id="IPR029068">
    <property type="entry name" value="Glyas_Bleomycin-R_OHBP_Dase"/>
</dbReference>
<dbReference type="SUPFAM" id="SSF54593">
    <property type="entry name" value="Glyoxalase/Bleomycin resistance protein/Dihydroxybiphenyl dioxygenase"/>
    <property type="match status" value="1"/>
</dbReference>
<dbReference type="RefSeq" id="WP_350274593.1">
    <property type="nucleotide sequence ID" value="NZ_CP158165.1"/>
</dbReference>
<dbReference type="Pfam" id="PF00903">
    <property type="entry name" value="Glyoxalase"/>
    <property type="match status" value="1"/>
</dbReference>
<dbReference type="EMBL" id="CP158165">
    <property type="protein sequence ID" value="XBV21735.1"/>
    <property type="molecule type" value="Genomic_DNA"/>
</dbReference>
<dbReference type="CDD" id="cd08351">
    <property type="entry name" value="ChaP_like"/>
    <property type="match status" value="1"/>
</dbReference>
<organism evidence="2">
    <name type="scientific">Kribbella sp. HUAS MG21</name>
    <dbReference type="NCBI Taxonomy" id="3160966"/>
    <lineage>
        <taxon>Bacteria</taxon>
        <taxon>Bacillati</taxon>
        <taxon>Actinomycetota</taxon>
        <taxon>Actinomycetes</taxon>
        <taxon>Propionibacteriales</taxon>
        <taxon>Kribbellaceae</taxon>
        <taxon>Kribbella</taxon>
    </lineage>
</organism>
<protein>
    <submittedName>
        <fullName evidence="2">VOC family protein</fullName>
    </submittedName>
</protein>
<reference evidence="2" key="1">
    <citation type="submission" date="2024-06" db="EMBL/GenBank/DDBJ databases">
        <title>Kribbella sp. strain HUAS MG21 genome sequences.</title>
        <authorList>
            <person name="Mo P."/>
        </authorList>
    </citation>
    <scope>NUCLEOTIDE SEQUENCE</scope>
    <source>
        <strain evidence="2">HUAS MG21</strain>
    </source>
</reference>
<dbReference type="AlphaFoldDB" id="A0AAU7T4I6"/>
<feature type="domain" description="VOC" evidence="1">
    <location>
        <begin position="4"/>
        <end position="121"/>
    </location>
</feature>
<proteinExistence type="predicted"/>
<dbReference type="InterPro" id="IPR004360">
    <property type="entry name" value="Glyas_Fos-R_dOase_dom"/>
</dbReference>
<accession>A0AAU7T4I6</accession>
<gene>
    <name evidence="2" type="ORF">ABN611_24590</name>
</gene>
<dbReference type="Gene3D" id="3.10.180.10">
    <property type="entry name" value="2,3-Dihydroxybiphenyl 1,2-Dioxygenase, domain 1"/>
    <property type="match status" value="1"/>
</dbReference>